<dbReference type="PANTHER" id="PTHR47265">
    <property type="entry name" value="IRON-SULFUR ASSEMBLY PROTEIN ISCA, CHLOROPLASTIC"/>
    <property type="match status" value="1"/>
</dbReference>
<evidence type="ECO:0000259" key="1">
    <source>
        <dbReference type="Pfam" id="PF01521"/>
    </source>
</evidence>
<gene>
    <name evidence="2" type="ORF">SAMN05660841_00642</name>
</gene>
<dbReference type="Gene3D" id="2.60.300.12">
    <property type="entry name" value="HesB-like domain"/>
    <property type="match status" value="1"/>
</dbReference>
<keyword evidence="3" id="KW-1185">Reference proteome</keyword>
<feature type="domain" description="Core" evidence="1">
    <location>
        <begin position="27"/>
        <end position="127"/>
    </location>
</feature>
<dbReference type="GO" id="GO:0016226">
    <property type="term" value="P:iron-sulfur cluster assembly"/>
    <property type="evidence" value="ECO:0007669"/>
    <property type="project" value="InterPro"/>
</dbReference>
<evidence type="ECO:0000313" key="2">
    <source>
        <dbReference type="EMBL" id="SKB45963.1"/>
    </source>
</evidence>
<dbReference type="PANTHER" id="PTHR47265:SF1">
    <property type="entry name" value="IRON-SULFUR ASSEMBLY PROTEIN ISCA, CHLOROPLASTIC"/>
    <property type="match status" value="1"/>
</dbReference>
<dbReference type="EMBL" id="FUZF01000002">
    <property type="protein sequence ID" value="SKB45963.1"/>
    <property type="molecule type" value="Genomic_DNA"/>
</dbReference>
<evidence type="ECO:0000313" key="3">
    <source>
        <dbReference type="Proteomes" id="UP000190150"/>
    </source>
</evidence>
<proteinExistence type="predicted"/>
<dbReference type="AlphaFoldDB" id="A0A1T5BGK5"/>
<dbReference type="InterPro" id="IPR035903">
    <property type="entry name" value="HesB-like_dom_sf"/>
</dbReference>
<dbReference type="InterPro" id="IPR017870">
    <property type="entry name" value="FeS_cluster_insertion_CS"/>
</dbReference>
<dbReference type="InterPro" id="IPR016092">
    <property type="entry name" value="ATAP"/>
</dbReference>
<dbReference type="STRING" id="1513896.SAMN05660841_00642"/>
<dbReference type="SUPFAM" id="SSF89360">
    <property type="entry name" value="HesB-like domain"/>
    <property type="match status" value="1"/>
</dbReference>
<dbReference type="Pfam" id="PF01521">
    <property type="entry name" value="Fe-S_biosyn"/>
    <property type="match status" value="1"/>
</dbReference>
<dbReference type="NCBIfam" id="TIGR00049">
    <property type="entry name" value="iron-sulfur cluster assembly accessory protein"/>
    <property type="match status" value="1"/>
</dbReference>
<sequence length="132" mass="14434">MYFCLTINNRERQDKMSIEHTTDAAPVKLTVGAVQELKKLISQQEISADFGLRLGVEGGGCSGMNYILGFDQKKEGDAEYEIEGIRVFMNKAHGMYLAGMEVDFRNGLDARGFTFNNPNATSTCGCGSSFSA</sequence>
<organism evidence="2 3">
    <name type="scientific">Sphingobacterium nematocida</name>
    <dbReference type="NCBI Taxonomy" id="1513896"/>
    <lineage>
        <taxon>Bacteria</taxon>
        <taxon>Pseudomonadati</taxon>
        <taxon>Bacteroidota</taxon>
        <taxon>Sphingobacteriia</taxon>
        <taxon>Sphingobacteriales</taxon>
        <taxon>Sphingobacteriaceae</taxon>
        <taxon>Sphingobacterium</taxon>
    </lineage>
</organism>
<dbReference type="PROSITE" id="PS01152">
    <property type="entry name" value="HESB"/>
    <property type="match status" value="1"/>
</dbReference>
<dbReference type="Proteomes" id="UP000190150">
    <property type="component" value="Unassembled WGS sequence"/>
</dbReference>
<accession>A0A1T5BGK5</accession>
<dbReference type="InterPro" id="IPR031108">
    <property type="entry name" value="IscA_plant_cyanobact"/>
</dbReference>
<dbReference type="GO" id="GO:0030674">
    <property type="term" value="F:protein-macromolecule adaptor activity"/>
    <property type="evidence" value="ECO:0007669"/>
    <property type="project" value="TreeGrafter"/>
</dbReference>
<dbReference type="GO" id="GO:0051537">
    <property type="term" value="F:2 iron, 2 sulfur cluster binding"/>
    <property type="evidence" value="ECO:0007669"/>
    <property type="project" value="UniProtKB-ARBA"/>
</dbReference>
<dbReference type="InterPro" id="IPR000361">
    <property type="entry name" value="ATAP_core_dom"/>
</dbReference>
<reference evidence="3" key="1">
    <citation type="submission" date="2017-02" db="EMBL/GenBank/DDBJ databases">
        <authorList>
            <person name="Varghese N."/>
            <person name="Submissions S."/>
        </authorList>
    </citation>
    <scope>NUCLEOTIDE SEQUENCE [LARGE SCALE GENOMIC DNA]</scope>
    <source>
        <strain evidence="3">DSM 24091</strain>
    </source>
</reference>
<name>A0A1T5BGK5_9SPHI</name>
<protein>
    <submittedName>
        <fullName evidence="2">Iron-sulfur cluster assembly protein</fullName>
    </submittedName>
</protein>